<proteinExistence type="predicted"/>
<accession>A0ABS4E656</accession>
<protein>
    <recommendedName>
        <fullName evidence="4">DUF4150 domain-containing protein</fullName>
    </recommendedName>
</protein>
<feature type="region of interest" description="Disordered" evidence="1">
    <location>
        <begin position="315"/>
        <end position="351"/>
    </location>
</feature>
<feature type="compositionally biased region" description="Pro residues" evidence="1">
    <location>
        <begin position="186"/>
        <end position="213"/>
    </location>
</feature>
<feature type="region of interest" description="Disordered" evidence="1">
    <location>
        <begin position="130"/>
        <end position="151"/>
    </location>
</feature>
<dbReference type="EMBL" id="JAGGJU010000018">
    <property type="protein sequence ID" value="MBP1853426.1"/>
    <property type="molecule type" value="Genomic_DNA"/>
</dbReference>
<evidence type="ECO:0008006" key="4">
    <source>
        <dbReference type="Google" id="ProtNLM"/>
    </source>
</evidence>
<sequence>MSLPPPREGSRATPEGIIISKYPDVCRSPVAPVPYTIIAYQNDDANTASSVFLTGQRAHKQNSLVTRSMGDEPGTGLGVKSGTVSSICQRKTHSQTVRIEGEWATRHDDEWWMNNKNTVGKLSWPKHHLTFEPTPPLKEKPTEASTSSSQRLVMSDATPFAFQSGQQYAYLDQNGRFTGPGSSPTTKPPAPLPPPDVKPPQVKPPTEPKPPATEPGSGWRRWWKIGLMTEIALIEEAFHRLAGMPKRLEEAHHQDLVNQGRTPEAIASNVNSNFKNTDLGRWYPGTITDYANEIAADPSAEERLQLQYMVDQATKEKQTELDTLTPPPEPAGRTPNNVSTKDRRRRRRNCRLRPYKKGCADAAPYSTPHHVVADRAFRAPGKNGALYKGGVPHADGYCICVDGGTPVFKGPKLNEHGVIHSIYNDGEKKLGAAGEPPGTAKLENLEKVGVVSAAVVTGCDPADLLRQLRNYHRNERKLSGSTLFRADPSGTTSVDPSAVGSGSGNNPNVDPF</sequence>
<dbReference type="RefSeq" id="WP_209949258.1">
    <property type="nucleotide sequence ID" value="NZ_JAGGJU010000018.1"/>
</dbReference>
<dbReference type="Proteomes" id="UP000759443">
    <property type="component" value="Unassembled WGS sequence"/>
</dbReference>
<evidence type="ECO:0000313" key="2">
    <source>
        <dbReference type="EMBL" id="MBP1853426.1"/>
    </source>
</evidence>
<evidence type="ECO:0000313" key="3">
    <source>
        <dbReference type="Proteomes" id="UP000759443"/>
    </source>
</evidence>
<keyword evidence="3" id="KW-1185">Reference proteome</keyword>
<name>A0ABS4E656_9HYPH</name>
<reference evidence="2 3" key="1">
    <citation type="submission" date="2021-03" db="EMBL/GenBank/DDBJ databases">
        <title>Genomic Encyclopedia of Type Strains, Phase IV (KMG-IV): sequencing the most valuable type-strain genomes for metagenomic binning, comparative biology and taxonomic classification.</title>
        <authorList>
            <person name="Goeker M."/>
        </authorList>
    </citation>
    <scope>NUCLEOTIDE SEQUENCE [LARGE SCALE GENOMIC DNA]</scope>
    <source>
        <strain evidence="2 3">DSM 21600</strain>
    </source>
</reference>
<feature type="region of interest" description="Disordered" evidence="1">
    <location>
        <begin position="172"/>
        <end position="218"/>
    </location>
</feature>
<organism evidence="2 3">
    <name type="scientific">Rhizobium halophytocola</name>
    <dbReference type="NCBI Taxonomy" id="735519"/>
    <lineage>
        <taxon>Bacteria</taxon>
        <taxon>Pseudomonadati</taxon>
        <taxon>Pseudomonadota</taxon>
        <taxon>Alphaproteobacteria</taxon>
        <taxon>Hyphomicrobiales</taxon>
        <taxon>Rhizobiaceae</taxon>
        <taxon>Rhizobium/Agrobacterium group</taxon>
        <taxon>Rhizobium</taxon>
    </lineage>
</organism>
<gene>
    <name evidence="2" type="ORF">J2Z17_004887</name>
</gene>
<evidence type="ECO:0000256" key="1">
    <source>
        <dbReference type="SAM" id="MobiDB-lite"/>
    </source>
</evidence>
<comment type="caution">
    <text evidence="2">The sequence shown here is derived from an EMBL/GenBank/DDBJ whole genome shotgun (WGS) entry which is preliminary data.</text>
</comment>
<feature type="compositionally biased region" description="Basic residues" evidence="1">
    <location>
        <begin position="342"/>
        <end position="351"/>
    </location>
</feature>
<feature type="region of interest" description="Disordered" evidence="1">
    <location>
        <begin position="479"/>
        <end position="512"/>
    </location>
</feature>
<dbReference type="Pfam" id="PF13665">
    <property type="entry name" value="Tox-PAAR-like"/>
    <property type="match status" value="1"/>
</dbReference>